<evidence type="ECO:0000313" key="3">
    <source>
        <dbReference type="EMBL" id="RJF76816.1"/>
    </source>
</evidence>
<sequence length="357" mass="39059">MRVLLLSRYGSLGSSSRLRHYQFLPFLKAQGISVDVAPLLSDHYLTTLYGEGRRSPGAILAAYATRIPRLLTARRYDLLWIEKEVLPWLPPMLERLLLAMAPPYVVDFDDAWFHQYDQHRLGIVRRLLGDKLDRLMRGAALVTVGNPYLEARARAAGASNVLILPTVVDPARYPTTAPMDGKSRTTIGWIGSPSTSPYLDLLRGPLETLDARGVADVALIGAAPDALAGLPVRRLTWTEDSEAANILGFDIGVMPLADTPWERGKCGYKLIQYMACARPVVASPVGVNRSIVEHGVNGFLAETPEEWLQALDRLCADPALRQRMGAAGRAKVERLYSVEQVGPLLADGLRRAAGTGG</sequence>
<dbReference type="Pfam" id="PF13692">
    <property type="entry name" value="Glyco_trans_1_4"/>
    <property type="match status" value="1"/>
</dbReference>
<dbReference type="GO" id="GO:0016757">
    <property type="term" value="F:glycosyltransferase activity"/>
    <property type="evidence" value="ECO:0007669"/>
    <property type="project" value="UniProtKB-KW"/>
</dbReference>
<organism evidence="3 4">
    <name type="scientific">Azospirillum cavernae</name>
    <dbReference type="NCBI Taxonomy" id="2320860"/>
    <lineage>
        <taxon>Bacteria</taxon>
        <taxon>Pseudomonadati</taxon>
        <taxon>Pseudomonadota</taxon>
        <taxon>Alphaproteobacteria</taxon>
        <taxon>Rhodospirillales</taxon>
        <taxon>Azospirillaceae</taxon>
        <taxon>Azospirillum</taxon>
    </lineage>
</organism>
<dbReference type="PANTHER" id="PTHR12526:SF510">
    <property type="entry name" value="D-INOSITOL 3-PHOSPHATE GLYCOSYLTRANSFERASE"/>
    <property type="match status" value="1"/>
</dbReference>
<dbReference type="CDD" id="cd03801">
    <property type="entry name" value="GT4_PimA-like"/>
    <property type="match status" value="1"/>
</dbReference>
<protein>
    <submittedName>
        <fullName evidence="3">Glycosyltransferase</fullName>
    </submittedName>
</protein>
<keyword evidence="2 3" id="KW-0808">Transferase</keyword>
<dbReference type="PANTHER" id="PTHR12526">
    <property type="entry name" value="GLYCOSYLTRANSFERASE"/>
    <property type="match status" value="1"/>
</dbReference>
<keyword evidence="4" id="KW-1185">Reference proteome</keyword>
<dbReference type="AlphaFoldDB" id="A0A418VKZ1"/>
<dbReference type="SUPFAM" id="SSF53756">
    <property type="entry name" value="UDP-Glycosyltransferase/glycogen phosphorylase"/>
    <property type="match status" value="1"/>
</dbReference>
<dbReference type="EMBL" id="QYUL01000006">
    <property type="protein sequence ID" value="RJF76816.1"/>
    <property type="molecule type" value="Genomic_DNA"/>
</dbReference>
<keyword evidence="1" id="KW-0328">Glycosyltransferase</keyword>
<reference evidence="3 4" key="1">
    <citation type="submission" date="2018-09" db="EMBL/GenBank/DDBJ databases">
        <authorList>
            <person name="Zhu H."/>
        </authorList>
    </citation>
    <scope>NUCLEOTIDE SEQUENCE [LARGE SCALE GENOMIC DNA]</scope>
    <source>
        <strain evidence="3 4">K2W22B-5</strain>
    </source>
</reference>
<dbReference type="RefSeq" id="WP_119834168.1">
    <property type="nucleotide sequence ID" value="NZ_QYUL01000006.1"/>
</dbReference>
<evidence type="ECO:0000256" key="1">
    <source>
        <dbReference type="ARBA" id="ARBA00022676"/>
    </source>
</evidence>
<dbReference type="Gene3D" id="3.40.50.2000">
    <property type="entry name" value="Glycogen Phosphorylase B"/>
    <property type="match status" value="2"/>
</dbReference>
<evidence type="ECO:0000256" key="2">
    <source>
        <dbReference type="ARBA" id="ARBA00022679"/>
    </source>
</evidence>
<gene>
    <name evidence="3" type="ORF">D3877_28440</name>
</gene>
<accession>A0A418VKZ1</accession>
<evidence type="ECO:0000313" key="4">
    <source>
        <dbReference type="Proteomes" id="UP000283458"/>
    </source>
</evidence>
<dbReference type="Proteomes" id="UP000283458">
    <property type="component" value="Unassembled WGS sequence"/>
</dbReference>
<comment type="caution">
    <text evidence="3">The sequence shown here is derived from an EMBL/GenBank/DDBJ whole genome shotgun (WGS) entry which is preliminary data.</text>
</comment>
<dbReference type="OrthoDB" id="3180470at2"/>
<proteinExistence type="predicted"/>
<name>A0A418VKZ1_9PROT</name>